<dbReference type="Proteomes" id="UP000694393">
    <property type="component" value="Unplaced"/>
</dbReference>
<feature type="compositionally biased region" description="Basic and acidic residues" evidence="1">
    <location>
        <begin position="433"/>
        <end position="447"/>
    </location>
</feature>
<feature type="compositionally biased region" description="Polar residues" evidence="1">
    <location>
        <begin position="451"/>
        <end position="465"/>
    </location>
</feature>
<name>A0A8C8S1W0_9SAUR</name>
<sequence>MGRCLQNFSRPSVPAAGSAWLIPSGSRQPIQANPGNTKAFAYQPPETGLWPEAHGTGMQIQLSNSAAPYPAVYEWGVKGHSYGAVEISAHFPVTLVAQEAPNPARSASPHINHSSRVSPMGHLYRHIQPPANTCLMQRQPPTTSVQAHLSQGRGKQVPLQDWRGAYLCNRDMRSQGSGEMGCVMQRGRGIKVPANTQSEMVLILKAIQPMGARASSSASLYCPVSTQPRDSQCHTNHVLLLCTGGISSIEQCVAGYCHLVASRQNVPLTFPDSFLSVVDTLPGTLHEPRTFCLQAPVQQGGGVKTVRTEMSPEVLAGSQMPQGSQGPPLFPLEIPDINQLMACIDPVQAPNILSHNSRLIGPRQVAGGDSLKEIPLRKHISQETIRGKDPLNIIQSAPAIDSQDGASRPASGKGKSPRKASKQVELPATPLRKTIDQAEVSKLEERKQKRLSNLGNDKGRSTNQGRGKLKSEDKQPGIQEIGKTSQPEQEPFKMPRSHLGLHMLESIQVFHPLGKKLISLGPSRGALQSNKAEASSSSAWPKPLLGLKRPPGPLEDSKSIAYHPSHLDLDLAIGRAKDTAIAMEFGCL</sequence>
<dbReference type="Ensembl" id="ENSPCET00000013313.1">
    <property type="protein sequence ID" value="ENSPCEP00000012850.1"/>
    <property type="gene ID" value="ENSPCEG00000010169.1"/>
</dbReference>
<reference evidence="3" key="1">
    <citation type="submission" date="2025-08" db="UniProtKB">
        <authorList>
            <consortium name="Ensembl"/>
        </authorList>
    </citation>
    <scope>IDENTIFICATION</scope>
</reference>
<dbReference type="AlphaFoldDB" id="A0A8C8S1W0"/>
<feature type="region of interest" description="Disordered" evidence="1">
    <location>
        <begin position="398"/>
        <end position="491"/>
    </location>
</feature>
<proteinExistence type="predicted"/>
<keyword evidence="4" id="KW-1185">Reference proteome</keyword>
<feature type="domain" description="DUF4629" evidence="2">
    <location>
        <begin position="381"/>
        <end position="516"/>
    </location>
</feature>
<reference evidence="3" key="2">
    <citation type="submission" date="2025-09" db="UniProtKB">
        <authorList>
            <consortium name="Ensembl"/>
        </authorList>
    </citation>
    <scope>IDENTIFICATION</scope>
</reference>
<evidence type="ECO:0000259" key="2">
    <source>
        <dbReference type="Pfam" id="PF15442"/>
    </source>
</evidence>
<dbReference type="Pfam" id="PF15442">
    <property type="entry name" value="DUF4629"/>
    <property type="match status" value="1"/>
</dbReference>
<dbReference type="PANTHER" id="PTHR31466:SF1">
    <property type="entry name" value="RIKEN CDNA 4930433I11 GENE"/>
    <property type="match status" value="1"/>
</dbReference>
<organism evidence="3 4">
    <name type="scientific">Pelusios castaneus</name>
    <name type="common">West African mud turtle</name>
    <dbReference type="NCBI Taxonomy" id="367368"/>
    <lineage>
        <taxon>Eukaryota</taxon>
        <taxon>Metazoa</taxon>
        <taxon>Chordata</taxon>
        <taxon>Craniata</taxon>
        <taxon>Vertebrata</taxon>
        <taxon>Euteleostomi</taxon>
        <taxon>Archelosauria</taxon>
        <taxon>Testudinata</taxon>
        <taxon>Testudines</taxon>
        <taxon>Pleurodira</taxon>
        <taxon>Pelomedusidae</taxon>
        <taxon>Pelusios</taxon>
    </lineage>
</organism>
<accession>A0A8C8S1W0</accession>
<dbReference type="InterPro" id="IPR040292">
    <property type="entry name" value="C2orf78-like"/>
</dbReference>
<evidence type="ECO:0000313" key="4">
    <source>
        <dbReference type="Proteomes" id="UP000694393"/>
    </source>
</evidence>
<evidence type="ECO:0000313" key="3">
    <source>
        <dbReference type="Ensembl" id="ENSPCEP00000012850.1"/>
    </source>
</evidence>
<dbReference type="PANTHER" id="PTHR31466">
    <property type="entry name" value="GENE 5591-RELATED"/>
    <property type="match status" value="1"/>
</dbReference>
<evidence type="ECO:0000256" key="1">
    <source>
        <dbReference type="SAM" id="MobiDB-lite"/>
    </source>
</evidence>
<feature type="region of interest" description="Disordered" evidence="1">
    <location>
        <begin position="533"/>
        <end position="557"/>
    </location>
</feature>
<dbReference type="InterPro" id="IPR027898">
    <property type="entry name" value="DUF4629"/>
</dbReference>
<protein>
    <recommendedName>
        <fullName evidence="2">DUF4629 domain-containing protein</fullName>
    </recommendedName>
</protein>